<keyword evidence="5" id="KW-1185">Reference proteome</keyword>
<dbReference type="Pfam" id="PF01546">
    <property type="entry name" value="Peptidase_M20"/>
    <property type="match status" value="1"/>
</dbReference>
<dbReference type="PANTHER" id="PTHR42937:SF1">
    <property type="entry name" value="DIAMINOPROPIONATE AMMONIA-LYASE"/>
    <property type="match status" value="1"/>
</dbReference>
<dbReference type="Pfam" id="PF07687">
    <property type="entry name" value="M20_dimer"/>
    <property type="match status" value="1"/>
</dbReference>
<dbReference type="InterPro" id="IPR002933">
    <property type="entry name" value="Peptidase_M20"/>
</dbReference>
<reference evidence="4" key="1">
    <citation type="submission" date="2021-12" db="EMBL/GenBank/DDBJ databases">
        <title>Convergent genome expansion in fungi linked to evolution of root-endophyte symbiosis.</title>
        <authorList>
            <consortium name="DOE Joint Genome Institute"/>
            <person name="Ke Y.-H."/>
            <person name="Bonito G."/>
            <person name="Liao H.-L."/>
            <person name="Looney B."/>
            <person name="Rojas-Flechas A."/>
            <person name="Nash J."/>
            <person name="Hameed K."/>
            <person name="Schadt C."/>
            <person name="Martin F."/>
            <person name="Crous P.W."/>
            <person name="Miettinen O."/>
            <person name="Magnuson J.K."/>
            <person name="Labbe J."/>
            <person name="Jacobson D."/>
            <person name="Doktycz M.J."/>
            <person name="Veneault-Fourrey C."/>
            <person name="Kuo A."/>
            <person name="Mondo S."/>
            <person name="Calhoun S."/>
            <person name="Riley R."/>
            <person name="Ohm R."/>
            <person name="LaButti K."/>
            <person name="Andreopoulos B."/>
            <person name="Pangilinan J."/>
            <person name="Nolan M."/>
            <person name="Tritt A."/>
            <person name="Clum A."/>
            <person name="Lipzen A."/>
            <person name="Daum C."/>
            <person name="Barry K."/>
            <person name="Grigoriev I.V."/>
            <person name="Vilgalys R."/>
        </authorList>
    </citation>
    <scope>NUCLEOTIDE SEQUENCE</scope>
    <source>
        <strain evidence="4">PMI_201</strain>
    </source>
</reference>
<dbReference type="InterPro" id="IPR011650">
    <property type="entry name" value="Peptidase_M20_dimer"/>
</dbReference>
<dbReference type="NCBIfam" id="NF006058">
    <property type="entry name" value="PRK08206.1"/>
    <property type="match status" value="1"/>
</dbReference>
<protein>
    <submittedName>
        <fullName evidence="4">Diaminopropionate ammonia-lyase</fullName>
    </submittedName>
</protein>
<dbReference type="InterPro" id="IPR001926">
    <property type="entry name" value="TrpB-like_PALP"/>
</dbReference>
<feature type="domain" description="Tryptophan synthase beta chain-like PALP" evidence="2">
    <location>
        <begin position="20"/>
        <end position="349"/>
    </location>
</feature>
<comment type="similarity">
    <text evidence="1">Belongs to the peptidase M20A family.</text>
</comment>
<dbReference type="CDD" id="cd00640">
    <property type="entry name" value="Trp-synth-beta_II"/>
    <property type="match status" value="1"/>
</dbReference>
<comment type="caution">
    <text evidence="4">The sequence shown here is derived from an EMBL/GenBank/DDBJ whole genome shotgun (WGS) entry which is preliminary data.</text>
</comment>
<gene>
    <name evidence="4" type="ORF">BGW36DRAFT_399361</name>
</gene>
<dbReference type="InterPro" id="IPR036264">
    <property type="entry name" value="Bact_exopeptidase_dim_dom"/>
</dbReference>
<dbReference type="GO" id="GO:0016787">
    <property type="term" value="F:hydrolase activity"/>
    <property type="evidence" value="ECO:0007669"/>
    <property type="project" value="InterPro"/>
</dbReference>
<dbReference type="AlphaFoldDB" id="A0AAD4KKA0"/>
<name>A0AAD4KKA0_9EURO</name>
<dbReference type="RefSeq" id="XP_046069915.1">
    <property type="nucleotide sequence ID" value="XM_046218511.1"/>
</dbReference>
<accession>A0AAD4KKA0</accession>
<proteinExistence type="inferred from homology"/>
<evidence type="ECO:0000259" key="2">
    <source>
        <dbReference type="Pfam" id="PF00291"/>
    </source>
</evidence>
<dbReference type="SUPFAM" id="SSF53187">
    <property type="entry name" value="Zn-dependent exopeptidases"/>
    <property type="match status" value="1"/>
</dbReference>
<dbReference type="Gene3D" id="3.40.630.10">
    <property type="entry name" value="Zn peptidases"/>
    <property type="match status" value="1"/>
</dbReference>
<dbReference type="GeneID" id="70248798"/>
<dbReference type="Pfam" id="PF00291">
    <property type="entry name" value="PALP"/>
    <property type="match status" value="1"/>
</dbReference>
<dbReference type="Proteomes" id="UP001201262">
    <property type="component" value="Unassembled WGS sequence"/>
</dbReference>
<feature type="domain" description="Peptidase M20 dimerisation" evidence="3">
    <location>
        <begin position="538"/>
        <end position="640"/>
    </location>
</feature>
<sequence length="744" mass="79700">MASPTRRPISAIRSFHTSLPGYAQTPLVALPDLAQQLGVKAVYVKDESKRCGLRSFKILGASWGCFRAVCAHLKIEPASTNITDLREYVRDQNEQVQIYLYTATEGNHGRAVGYMAALIGVQAHVFVPEGMNAHTRKLIENDGAQLHVVQGDYDIAVGQAAAAAATHGGLLVQDTAWDGYEEIPSWIVDGYSTLMEEIDEQLGKEGLHPSVVITPVGVGSLASAVAKHCKWRRHSHVQVVAVEPDTGACFYKSLLAGRSVTVKTTSSIMNGSCCGTLSSTAWDILRQSVDASVTVSDYESHRAVQYLESHAISAGPCGGSTLAALRHLVETQQDRVELNKDAVIVILSTEGSRPYPKPFDTSTDDPVTLTQILTQIDSSNATLSVAEGAGEAQIADYLAAWFEHRGIENHRIETVHSRPSVVGIVRGTGGGKSLMLNGHIDTVSLSSYEKDPLSGALANKNNRSVVLGRGSLDMKSGVAAMLSAALVAKYISLRGDIIIAAVADEEDASKGTIDVIEAGWRADAAVIPEPTQHELVCSHKGFVWIEIDIIGTASHGSMPSLGVDSIMHTGAFLTQLEAYQQKLPTDDLLGQASLHCGLINGGEEASSYPAKTTLTIEFRTIPSQSPQTLVTDMLALLQTTASLRQGFQFSQPRVTLSRLPMKIPSTHPFVQKVADTAKSIIGASPKVASMPFWCDAALLSEVGIPCVVFGPKGEGLHAKEEYVDVESIKQVDSVLAKLVQDYCQ</sequence>
<dbReference type="Gene3D" id="3.30.70.360">
    <property type="match status" value="1"/>
</dbReference>
<dbReference type="SUPFAM" id="SSF55031">
    <property type="entry name" value="Bacterial exopeptidase dimerisation domain"/>
    <property type="match status" value="1"/>
</dbReference>
<dbReference type="SUPFAM" id="SSF53686">
    <property type="entry name" value="Tryptophan synthase beta subunit-like PLP-dependent enzymes"/>
    <property type="match status" value="1"/>
</dbReference>
<organism evidence="4 5">
    <name type="scientific">Talaromyces proteolyticus</name>
    <dbReference type="NCBI Taxonomy" id="1131652"/>
    <lineage>
        <taxon>Eukaryota</taxon>
        <taxon>Fungi</taxon>
        <taxon>Dikarya</taxon>
        <taxon>Ascomycota</taxon>
        <taxon>Pezizomycotina</taxon>
        <taxon>Eurotiomycetes</taxon>
        <taxon>Eurotiomycetidae</taxon>
        <taxon>Eurotiales</taxon>
        <taxon>Trichocomaceae</taxon>
        <taxon>Talaromyces</taxon>
        <taxon>Talaromyces sect. Bacilispori</taxon>
    </lineage>
</organism>
<dbReference type="EMBL" id="JAJTJA010000009">
    <property type="protein sequence ID" value="KAH8694245.1"/>
    <property type="molecule type" value="Genomic_DNA"/>
</dbReference>
<evidence type="ECO:0000256" key="1">
    <source>
        <dbReference type="ARBA" id="ARBA00006247"/>
    </source>
</evidence>
<dbReference type="Gene3D" id="3.40.50.1100">
    <property type="match status" value="3"/>
</dbReference>
<dbReference type="PANTHER" id="PTHR42937">
    <property type="match status" value="1"/>
</dbReference>
<evidence type="ECO:0000259" key="3">
    <source>
        <dbReference type="Pfam" id="PF07687"/>
    </source>
</evidence>
<dbReference type="InterPro" id="IPR036052">
    <property type="entry name" value="TrpB-like_PALP_sf"/>
</dbReference>
<evidence type="ECO:0000313" key="4">
    <source>
        <dbReference type="EMBL" id="KAH8694245.1"/>
    </source>
</evidence>
<evidence type="ECO:0000313" key="5">
    <source>
        <dbReference type="Proteomes" id="UP001201262"/>
    </source>
</evidence>